<feature type="compositionally biased region" description="Basic and acidic residues" evidence="1">
    <location>
        <begin position="140"/>
        <end position="150"/>
    </location>
</feature>
<proteinExistence type="predicted"/>
<comment type="caution">
    <text evidence="2">The sequence shown here is derived from an EMBL/GenBank/DDBJ whole genome shotgun (WGS) entry which is preliminary data.</text>
</comment>
<accession>A0AAD5XKM6</accession>
<feature type="compositionally biased region" description="Polar residues" evidence="1">
    <location>
        <begin position="123"/>
        <end position="139"/>
    </location>
</feature>
<gene>
    <name evidence="2" type="ORF">HK100_011833</name>
</gene>
<sequence>MSLSQFLDSCDETNWFSRFLKSVEIGGYDDDAHLRCIEEFKKTRRLRDAGEQLGEIVVEGITEDERFFNGSTSRTLPPQRCNKSSDDVHSPSAIHTTLVANNKRTFQTVTSAEFFSDNSYDTGNNDPIYNSKSSTPQSKDSMDSRGTDKSNELYETEFINQFATNRKKISDTTFASSGRVLEDIVAAMMLDSPVQGDKESYLNIGERLIDSCILDLDDPIIMAPFNDVEQLEIRQELWENKRPSHKIFTGDFSQLKSEYRQCDAELNAAEQLFMGSTDCSHEDGADLNEMYDYMLRQPDLKLNETRTKSRVLIGFRNSLKSVESEAVKSEADRYRWHWHVLQGFCPEGITITSPETTGRASKERKLNTEEGKNIRGLQADMSYATMTGVTLSWDEGKVGDWIDNPAEANYAYQELNGNYILL</sequence>
<organism evidence="2 3">
    <name type="scientific">Physocladia obscura</name>
    <dbReference type="NCBI Taxonomy" id="109957"/>
    <lineage>
        <taxon>Eukaryota</taxon>
        <taxon>Fungi</taxon>
        <taxon>Fungi incertae sedis</taxon>
        <taxon>Chytridiomycota</taxon>
        <taxon>Chytridiomycota incertae sedis</taxon>
        <taxon>Chytridiomycetes</taxon>
        <taxon>Chytridiales</taxon>
        <taxon>Chytriomycetaceae</taxon>
        <taxon>Physocladia</taxon>
    </lineage>
</organism>
<evidence type="ECO:0000256" key="1">
    <source>
        <dbReference type="SAM" id="MobiDB-lite"/>
    </source>
</evidence>
<evidence type="ECO:0000313" key="3">
    <source>
        <dbReference type="Proteomes" id="UP001211907"/>
    </source>
</evidence>
<dbReference type="Proteomes" id="UP001211907">
    <property type="component" value="Unassembled WGS sequence"/>
</dbReference>
<feature type="region of interest" description="Disordered" evidence="1">
    <location>
        <begin position="123"/>
        <end position="150"/>
    </location>
</feature>
<dbReference type="AlphaFoldDB" id="A0AAD5XKM6"/>
<protein>
    <submittedName>
        <fullName evidence="2">Uncharacterized protein</fullName>
    </submittedName>
</protein>
<name>A0AAD5XKM6_9FUNG</name>
<evidence type="ECO:0000313" key="2">
    <source>
        <dbReference type="EMBL" id="KAJ3139135.1"/>
    </source>
</evidence>
<feature type="region of interest" description="Disordered" evidence="1">
    <location>
        <begin position="69"/>
        <end position="89"/>
    </location>
</feature>
<dbReference type="EMBL" id="JADGJH010000078">
    <property type="protein sequence ID" value="KAJ3139135.1"/>
    <property type="molecule type" value="Genomic_DNA"/>
</dbReference>
<keyword evidence="3" id="KW-1185">Reference proteome</keyword>
<reference evidence="2" key="1">
    <citation type="submission" date="2020-05" db="EMBL/GenBank/DDBJ databases">
        <title>Phylogenomic resolution of chytrid fungi.</title>
        <authorList>
            <person name="Stajich J.E."/>
            <person name="Amses K."/>
            <person name="Simmons R."/>
            <person name="Seto K."/>
            <person name="Myers J."/>
            <person name="Bonds A."/>
            <person name="Quandt C.A."/>
            <person name="Barry K."/>
            <person name="Liu P."/>
            <person name="Grigoriev I."/>
            <person name="Longcore J.E."/>
            <person name="James T.Y."/>
        </authorList>
    </citation>
    <scope>NUCLEOTIDE SEQUENCE</scope>
    <source>
        <strain evidence="2">JEL0513</strain>
    </source>
</reference>